<evidence type="ECO:0000256" key="4">
    <source>
        <dbReference type="ARBA" id="ARBA00022771"/>
    </source>
</evidence>
<dbReference type="InterPro" id="IPR013087">
    <property type="entry name" value="Znf_C2H2_type"/>
</dbReference>
<dbReference type="InterPro" id="IPR036236">
    <property type="entry name" value="Znf_C2H2_sf"/>
</dbReference>
<evidence type="ECO:0000256" key="10">
    <source>
        <dbReference type="PROSITE-ProRule" id="PRU00042"/>
    </source>
</evidence>
<feature type="region of interest" description="Disordered" evidence="11">
    <location>
        <begin position="52"/>
        <end position="88"/>
    </location>
</feature>
<evidence type="ECO:0000259" key="12">
    <source>
        <dbReference type="PROSITE" id="PS50157"/>
    </source>
</evidence>
<dbReference type="PROSITE" id="PS00028">
    <property type="entry name" value="ZINC_FINGER_C2H2_1"/>
    <property type="match status" value="3"/>
</dbReference>
<evidence type="ECO:0000256" key="8">
    <source>
        <dbReference type="ARBA" id="ARBA00023163"/>
    </source>
</evidence>
<evidence type="ECO:0000256" key="5">
    <source>
        <dbReference type="ARBA" id="ARBA00022833"/>
    </source>
</evidence>
<dbReference type="FunFam" id="3.30.160.60:FF:000100">
    <property type="entry name" value="Zinc finger 45-like"/>
    <property type="match status" value="1"/>
</dbReference>
<dbReference type="Pfam" id="PF00096">
    <property type="entry name" value="zf-C2H2"/>
    <property type="match status" value="3"/>
</dbReference>
<comment type="subcellular location">
    <subcellularLocation>
        <location evidence="1">Nucleus</location>
    </subcellularLocation>
</comment>
<dbReference type="EMBL" id="HBUF01345884">
    <property type="protein sequence ID" value="CAG6709278.1"/>
    <property type="molecule type" value="Transcribed_RNA"/>
</dbReference>
<feature type="compositionally biased region" description="Basic and acidic residues" evidence="11">
    <location>
        <begin position="79"/>
        <end position="88"/>
    </location>
</feature>
<organism evidence="13">
    <name type="scientific">Cacopsylla melanoneura</name>
    <dbReference type="NCBI Taxonomy" id="428564"/>
    <lineage>
        <taxon>Eukaryota</taxon>
        <taxon>Metazoa</taxon>
        <taxon>Ecdysozoa</taxon>
        <taxon>Arthropoda</taxon>
        <taxon>Hexapoda</taxon>
        <taxon>Insecta</taxon>
        <taxon>Pterygota</taxon>
        <taxon>Neoptera</taxon>
        <taxon>Paraneoptera</taxon>
        <taxon>Hemiptera</taxon>
        <taxon>Sternorrhyncha</taxon>
        <taxon>Psylloidea</taxon>
        <taxon>Psyllidae</taxon>
        <taxon>Psyllinae</taxon>
        <taxon>Cacopsylla</taxon>
    </lineage>
</organism>
<evidence type="ECO:0000313" key="13">
    <source>
        <dbReference type="EMBL" id="CAG6709278.1"/>
    </source>
</evidence>
<feature type="domain" description="C2H2-type" evidence="12">
    <location>
        <begin position="391"/>
        <end position="420"/>
    </location>
</feature>
<evidence type="ECO:0000256" key="9">
    <source>
        <dbReference type="ARBA" id="ARBA00023242"/>
    </source>
</evidence>
<dbReference type="PROSITE" id="PS50157">
    <property type="entry name" value="ZINC_FINGER_C2H2_2"/>
    <property type="match status" value="3"/>
</dbReference>
<dbReference type="FunFam" id="3.30.160.60:FF:002639">
    <property type="entry name" value="Kruppel-Like Factor (Zinc finger protein)"/>
    <property type="match status" value="1"/>
</dbReference>
<dbReference type="FunFam" id="3.30.160.60:FF:000018">
    <property type="entry name" value="Krueppel-like factor 15"/>
    <property type="match status" value="1"/>
</dbReference>
<dbReference type="Gene3D" id="3.30.160.60">
    <property type="entry name" value="Classic Zinc Finger"/>
    <property type="match status" value="3"/>
</dbReference>
<proteinExistence type="predicted"/>
<dbReference type="EMBL" id="HBUF01177778">
    <property type="protein sequence ID" value="CAG6654445.1"/>
    <property type="molecule type" value="Transcribed_RNA"/>
</dbReference>
<dbReference type="GO" id="GO:0000978">
    <property type="term" value="F:RNA polymerase II cis-regulatory region sequence-specific DNA binding"/>
    <property type="evidence" value="ECO:0007669"/>
    <property type="project" value="TreeGrafter"/>
</dbReference>
<keyword evidence="5" id="KW-0862">Zinc</keyword>
<dbReference type="PANTHER" id="PTHR23235:SF164">
    <property type="entry name" value="C2H2-TYPE DOMAIN-CONTAINING PROTEIN"/>
    <property type="match status" value="1"/>
</dbReference>
<dbReference type="PANTHER" id="PTHR23235">
    <property type="entry name" value="KRUEPPEL-LIKE TRANSCRIPTION FACTOR"/>
    <property type="match status" value="1"/>
</dbReference>
<dbReference type="AlphaFoldDB" id="A0A8D8XVG8"/>
<dbReference type="EMBL" id="HBUF01076101">
    <property type="protein sequence ID" value="CAG6631174.1"/>
    <property type="molecule type" value="Transcribed_RNA"/>
</dbReference>
<feature type="domain" description="C2H2-type" evidence="12">
    <location>
        <begin position="361"/>
        <end position="390"/>
    </location>
</feature>
<feature type="region of interest" description="Disordered" evidence="11">
    <location>
        <begin position="1"/>
        <end position="30"/>
    </location>
</feature>
<evidence type="ECO:0000256" key="11">
    <source>
        <dbReference type="SAM" id="MobiDB-lite"/>
    </source>
</evidence>
<name>A0A8D8XVG8_9HEMI</name>
<evidence type="ECO:0000256" key="6">
    <source>
        <dbReference type="ARBA" id="ARBA00023015"/>
    </source>
</evidence>
<evidence type="ECO:0000256" key="3">
    <source>
        <dbReference type="ARBA" id="ARBA00022737"/>
    </source>
</evidence>
<reference evidence="13" key="1">
    <citation type="submission" date="2021-05" db="EMBL/GenBank/DDBJ databases">
        <authorList>
            <person name="Alioto T."/>
            <person name="Alioto T."/>
            <person name="Gomez Garrido J."/>
        </authorList>
    </citation>
    <scope>NUCLEOTIDE SEQUENCE</scope>
</reference>
<keyword evidence="2" id="KW-0479">Metal-binding</keyword>
<dbReference type="EMBL" id="HBUF01509464">
    <property type="protein sequence ID" value="CAG6746390.1"/>
    <property type="molecule type" value="Transcribed_RNA"/>
</dbReference>
<evidence type="ECO:0000256" key="2">
    <source>
        <dbReference type="ARBA" id="ARBA00022723"/>
    </source>
</evidence>
<keyword evidence="4 10" id="KW-0863">Zinc-finger</keyword>
<dbReference type="GO" id="GO:0005634">
    <property type="term" value="C:nucleus"/>
    <property type="evidence" value="ECO:0007669"/>
    <property type="project" value="UniProtKB-SubCell"/>
</dbReference>
<keyword evidence="6" id="KW-0805">Transcription regulation</keyword>
<feature type="region of interest" description="Disordered" evidence="11">
    <location>
        <begin position="97"/>
        <end position="116"/>
    </location>
</feature>
<protein>
    <submittedName>
        <fullName evidence="13">Krueppel-like factor 10</fullName>
    </submittedName>
</protein>
<keyword evidence="7" id="KW-0238">DNA-binding</keyword>
<feature type="domain" description="C2H2-type" evidence="12">
    <location>
        <begin position="421"/>
        <end position="448"/>
    </location>
</feature>
<dbReference type="GO" id="GO:0000981">
    <property type="term" value="F:DNA-binding transcription factor activity, RNA polymerase II-specific"/>
    <property type="evidence" value="ECO:0007669"/>
    <property type="project" value="TreeGrafter"/>
</dbReference>
<sequence>MSSSQLSPPNTPPPCLHGPLDKSDDYGSTGHFIMNRRYETLPAKKRAHMYTSGLDADYKTRLPTPQPSDSESEELADFPSKKHCSDTSDRDLARILMNSTPPRTPSPPTSTRTPSPTTSIAVSVIMKVNKDGTCIPDPVMKPIQPKDIGLKQIMNIQEQMRKKCVKMNNEETSYNILKSLKYKMSDRKEMIFVESKDTNRDKETSEETANPETKNACVNMKSTCVNLVASENEASTANIRQDASTYADMTSFVPALPRSQPFNIAQSITDVLPKPYSSLPSYVDGAGTQTVIYTGGSFIPGEKPPILVFDSKKQATSFKSDCPSFLFFAQPPHENKEFLVTNNKTKKSTKPANNDVRRRIFECNYENCGKNYFKSSHLKAHMRTHTGERPFLCQWTGCGRRFSRSDELSRHKRTHTGEKKFGCNICSRRFMRSDHLAKHVKRHSKDSVGSRNPSIPAMPSAAFNVMLSNMPLPITA</sequence>
<dbReference type="SMART" id="SM00355">
    <property type="entry name" value="ZnF_C2H2"/>
    <property type="match status" value="3"/>
</dbReference>
<keyword evidence="8" id="KW-0804">Transcription</keyword>
<dbReference type="SUPFAM" id="SSF57667">
    <property type="entry name" value="beta-beta-alpha zinc fingers"/>
    <property type="match status" value="2"/>
</dbReference>
<evidence type="ECO:0000256" key="1">
    <source>
        <dbReference type="ARBA" id="ARBA00004123"/>
    </source>
</evidence>
<keyword evidence="9" id="KW-0539">Nucleus</keyword>
<dbReference type="EMBL" id="HBUF01076099">
    <property type="protein sequence ID" value="CAG6631172.1"/>
    <property type="molecule type" value="Transcribed_RNA"/>
</dbReference>
<keyword evidence="3" id="KW-0677">Repeat</keyword>
<dbReference type="GO" id="GO:0008270">
    <property type="term" value="F:zinc ion binding"/>
    <property type="evidence" value="ECO:0007669"/>
    <property type="project" value="UniProtKB-KW"/>
</dbReference>
<dbReference type="EMBL" id="HBUF01076098">
    <property type="protein sequence ID" value="CAG6631171.1"/>
    <property type="molecule type" value="Transcribed_RNA"/>
</dbReference>
<evidence type="ECO:0000256" key="7">
    <source>
        <dbReference type="ARBA" id="ARBA00023125"/>
    </source>
</evidence>
<accession>A0A8D8XVG8</accession>